<evidence type="ECO:0000313" key="3">
    <source>
        <dbReference type="RefSeq" id="XP_030984365.1"/>
    </source>
</evidence>
<feature type="compositionally biased region" description="Basic and acidic residues" evidence="1">
    <location>
        <begin position="163"/>
        <end position="173"/>
    </location>
</feature>
<evidence type="ECO:0000313" key="2">
    <source>
        <dbReference type="Proteomes" id="UP000515153"/>
    </source>
</evidence>
<dbReference type="KEGG" id="pgri:PgNI_02655"/>
<feature type="region of interest" description="Disordered" evidence="1">
    <location>
        <begin position="563"/>
        <end position="615"/>
    </location>
</feature>
<organism evidence="2 3">
    <name type="scientific">Pyricularia grisea</name>
    <name type="common">Crabgrass-specific blast fungus</name>
    <name type="synonym">Magnaporthe grisea</name>
    <dbReference type="NCBI Taxonomy" id="148305"/>
    <lineage>
        <taxon>Eukaryota</taxon>
        <taxon>Fungi</taxon>
        <taxon>Dikarya</taxon>
        <taxon>Ascomycota</taxon>
        <taxon>Pezizomycotina</taxon>
        <taxon>Sordariomycetes</taxon>
        <taxon>Sordariomycetidae</taxon>
        <taxon>Magnaporthales</taxon>
        <taxon>Pyriculariaceae</taxon>
        <taxon>Pyricularia</taxon>
    </lineage>
</organism>
<feature type="compositionally biased region" description="Low complexity" evidence="1">
    <location>
        <begin position="110"/>
        <end position="121"/>
    </location>
</feature>
<feature type="region of interest" description="Disordered" evidence="1">
    <location>
        <begin position="1"/>
        <end position="264"/>
    </location>
</feature>
<feature type="compositionally biased region" description="Polar residues" evidence="1">
    <location>
        <begin position="687"/>
        <end position="699"/>
    </location>
</feature>
<evidence type="ECO:0000256" key="1">
    <source>
        <dbReference type="SAM" id="MobiDB-lite"/>
    </source>
</evidence>
<name>A0A6P8BB42_PYRGI</name>
<gene>
    <name evidence="3" type="ORF">PgNI_02655</name>
</gene>
<feature type="compositionally biased region" description="Polar residues" evidence="1">
    <location>
        <begin position="563"/>
        <end position="573"/>
    </location>
</feature>
<dbReference type="Proteomes" id="UP000515153">
    <property type="component" value="Unplaced"/>
</dbReference>
<feature type="region of interest" description="Disordered" evidence="1">
    <location>
        <begin position="627"/>
        <end position="711"/>
    </location>
</feature>
<dbReference type="RefSeq" id="XP_030984365.1">
    <property type="nucleotide sequence ID" value="XM_031122716.1"/>
</dbReference>
<protein>
    <submittedName>
        <fullName evidence="3">Uncharacterized protein</fullName>
    </submittedName>
</protein>
<reference evidence="3" key="2">
    <citation type="submission" date="2019-10" db="EMBL/GenBank/DDBJ databases">
        <authorList>
            <consortium name="NCBI Genome Project"/>
        </authorList>
    </citation>
    <scope>NUCLEOTIDE SEQUENCE</scope>
    <source>
        <strain evidence="3">NI907</strain>
    </source>
</reference>
<dbReference type="AlphaFoldDB" id="A0A6P8BB42"/>
<keyword evidence="2" id="KW-1185">Reference proteome</keyword>
<feature type="compositionally biased region" description="Polar residues" evidence="1">
    <location>
        <begin position="52"/>
        <end position="68"/>
    </location>
</feature>
<dbReference type="GeneID" id="41957627"/>
<accession>A0A6P8BB42</accession>
<feature type="compositionally biased region" description="Basic and acidic residues" evidence="1">
    <location>
        <begin position="194"/>
        <end position="204"/>
    </location>
</feature>
<proteinExistence type="predicted"/>
<feature type="compositionally biased region" description="Low complexity" evidence="1">
    <location>
        <begin position="660"/>
        <end position="669"/>
    </location>
</feature>
<reference evidence="3" key="3">
    <citation type="submission" date="2025-08" db="UniProtKB">
        <authorList>
            <consortium name="RefSeq"/>
        </authorList>
    </citation>
    <scope>IDENTIFICATION</scope>
    <source>
        <strain evidence="3">NI907</strain>
    </source>
</reference>
<reference evidence="3" key="1">
    <citation type="journal article" date="2019" name="Mol. Biol. Evol.">
        <title>Blast fungal genomes show frequent chromosomal changes, gene gains and losses, and effector gene turnover.</title>
        <authorList>
            <person name="Gomez Luciano L.B."/>
            <person name="Jason Tsai I."/>
            <person name="Chuma I."/>
            <person name="Tosa Y."/>
            <person name="Chen Y.H."/>
            <person name="Li J.Y."/>
            <person name="Li M.Y."/>
            <person name="Jade Lu M.Y."/>
            <person name="Nakayashiki H."/>
            <person name="Li W.H."/>
        </authorList>
    </citation>
    <scope>NUCLEOTIDE SEQUENCE</scope>
    <source>
        <strain evidence="3">NI907</strain>
    </source>
</reference>
<feature type="compositionally biased region" description="Polar residues" evidence="1">
    <location>
        <begin position="205"/>
        <end position="227"/>
    </location>
</feature>
<sequence>MEDPWGASPWTTPAPENDRAPEPPPRAFLTSTTTDRLPGLEFTSPWSDDDSNWASGSLNVWGNGATDNPRSRSRENSVQSLAGSRPRSRDNSVSGRPWPITSPGIAAKTLSRSSSNSMLRLPGTQLDPWASDTSLELPPSPPKAAVSPGFVAKFNLQDTIPETPDHDEFKEVEVESLQWGKDKEQDVVGQNVTDIKDTTEDHQVQDSQETASHQNGETRSRASTSCSEDSRQEPRPQDSPITSIDEDSRPKLLPHSPMQRKVSAKVSNLAKMFDSAGKSSPATSIPRPIPSTRKNFKELVEVARVSSTTTATTVATSIPRPLPATRASFQTLVQAANISTQPELPATSVPRPPPPTRTNFQELIDKFGSVQYQQELTDKYGDVQFTADLKAVDELFEKLGLKDTTFADPEDADVSDRIINDTFSSISERRVWYRVSRQGTKRLHDTGGDEYYRRVTWQTSEVRNDTFKIVRRWMEEDAFTGRQPHLRGYSGGANKAKGAAFGWDSSVPDEPVNLDEVFKKRQSAPPAPKKVEPPATAMASFGWSSTPSVTSNGFSWSTSMMDTAKPSASNGSRPASMFATSKPLDPPSSAPVKEDDDDWGEMVTSPGANGKGMDPAFSIMKNLDASDKTTDVKPPVKSATPGIQPAQLPKNISPDVFQPSHSTTQSSTSDPWDLSFFGAPDPPAAPLSTTDIKNSTPRSHSPLPADSKPRKMVAFEGMDPSDDAYEDEVRRVVRNLPDLSYMLR</sequence>